<feature type="binding site" evidence="3">
    <location>
        <position position="30"/>
    </location>
    <ligand>
        <name>Mg(2+)</name>
        <dbReference type="ChEBI" id="CHEBI:18420"/>
    </ligand>
</feature>
<dbReference type="OrthoDB" id="9794455at2"/>
<evidence type="ECO:0000256" key="4">
    <source>
        <dbReference type="RuleBase" id="RU003946"/>
    </source>
</evidence>
<dbReference type="GO" id="GO:0004035">
    <property type="term" value="F:alkaline phosphatase activity"/>
    <property type="evidence" value="ECO:0007669"/>
    <property type="project" value="UniProtKB-EC"/>
</dbReference>
<feature type="binding site" evidence="3">
    <location>
        <position position="249"/>
    </location>
    <ligand>
        <name>Zn(2+)</name>
        <dbReference type="ChEBI" id="CHEBI:29105"/>
        <label>2</label>
    </ligand>
</feature>
<gene>
    <name evidence="6" type="primary">phoA_2</name>
    <name evidence="6" type="ORF">LuPra_01283</name>
</gene>
<proteinExistence type="inferred from homology"/>
<organism evidence="6 7">
    <name type="scientific">Luteitalea pratensis</name>
    <dbReference type="NCBI Taxonomy" id="1855912"/>
    <lineage>
        <taxon>Bacteria</taxon>
        <taxon>Pseudomonadati</taxon>
        <taxon>Acidobacteriota</taxon>
        <taxon>Vicinamibacteria</taxon>
        <taxon>Vicinamibacterales</taxon>
        <taxon>Vicinamibacteraceae</taxon>
        <taxon>Luteitalea</taxon>
    </lineage>
</organism>
<feature type="binding site" evidence="3">
    <location>
        <position position="30"/>
    </location>
    <ligand>
        <name>Zn(2+)</name>
        <dbReference type="ChEBI" id="CHEBI:29105"/>
        <label>2</label>
    </ligand>
</feature>
<keyword evidence="6" id="KW-0378">Hydrolase</keyword>
<dbReference type="Gene3D" id="3.40.720.10">
    <property type="entry name" value="Alkaline Phosphatase, subunit A"/>
    <property type="match status" value="1"/>
</dbReference>
<dbReference type="AlphaFoldDB" id="A0A143PHT3"/>
<keyword evidence="5" id="KW-0732">Signal</keyword>
<evidence type="ECO:0000256" key="2">
    <source>
        <dbReference type="PIRSR" id="PIRSR601952-1"/>
    </source>
</evidence>
<keyword evidence="3" id="KW-0862">Zinc</keyword>
<evidence type="ECO:0000256" key="1">
    <source>
        <dbReference type="ARBA" id="ARBA00022553"/>
    </source>
</evidence>
<dbReference type="CDD" id="cd16012">
    <property type="entry name" value="ALP"/>
    <property type="match status" value="1"/>
</dbReference>
<dbReference type="InterPro" id="IPR017850">
    <property type="entry name" value="Alkaline_phosphatase_core_sf"/>
</dbReference>
<dbReference type="PANTHER" id="PTHR11596:SF5">
    <property type="entry name" value="ALKALINE PHOSPHATASE"/>
    <property type="match status" value="1"/>
</dbReference>
<dbReference type="PATRIC" id="fig|1813736.3.peg.1330"/>
<comment type="cofactor">
    <cofactor evidence="3">
        <name>Mg(2+)</name>
        <dbReference type="ChEBI" id="CHEBI:18420"/>
    </cofactor>
    <text evidence="3">Binds 1 Mg(2+) ion.</text>
</comment>
<dbReference type="KEGG" id="abac:LuPra_01283"/>
<evidence type="ECO:0000313" key="6">
    <source>
        <dbReference type="EMBL" id="AMY08095.1"/>
    </source>
</evidence>
<reference evidence="7" key="2">
    <citation type="submission" date="2016-04" db="EMBL/GenBank/DDBJ databases">
        <title>First Complete Genome Sequence of a Subdivision 6 Acidobacterium.</title>
        <authorList>
            <person name="Huang S."/>
            <person name="Vieira S."/>
            <person name="Bunk B."/>
            <person name="Riedel T."/>
            <person name="Sproeer C."/>
            <person name="Overmann J."/>
        </authorList>
    </citation>
    <scope>NUCLEOTIDE SEQUENCE [LARGE SCALE GENOMIC DNA]</scope>
    <source>
        <strain evidence="7">DSM 100886 HEG_-6_39</strain>
    </source>
</reference>
<sequence precursor="true">MKKVLVAILLAPALLSAQSRAKNVVLFLADAGGIPTITAASLHATGVSRGLFIQKMPNIALSDTSTASQIVTDSAAGMTAIVTGYKTHNGVISQSADTVRGKTDGAPLKTILEYAEEHGLSTGLVTNDSLTGATPSALYAHANERAQSALIFQQAFAPRFGDGVDVMIGPGRAAITKSLAAAGTDLDTIATRTKRPIHAALSDVPADARRAIVMLDSSAFDLEEAVLAAQRILSRNKKGYFLMVEGDTHTDNVRVGLDRMVALDKTVARMASVVGRDTLLVFTADHSFDIALRGGLLGKPLLDGLEAEQAKAAEEKRRNIRIPAVRMDNGHAGEPVMIAAMGPGADRVRGYMLNTDIFKVMMQAFGWKADDAVPQTAQR</sequence>
<dbReference type="Pfam" id="PF00245">
    <property type="entry name" value="Alk_phosphatase"/>
    <property type="match status" value="2"/>
</dbReference>
<dbReference type="STRING" id="1855912.LuPra_01283"/>
<dbReference type="SMART" id="SM00098">
    <property type="entry name" value="alkPPc"/>
    <property type="match status" value="1"/>
</dbReference>
<dbReference type="EMBL" id="CP015136">
    <property type="protein sequence ID" value="AMY08095.1"/>
    <property type="molecule type" value="Genomic_DNA"/>
</dbReference>
<dbReference type="InterPro" id="IPR001952">
    <property type="entry name" value="Alkaline_phosphatase"/>
</dbReference>
<feature type="active site" description="Phosphoserine intermediate" evidence="2">
    <location>
        <position position="74"/>
    </location>
</feature>
<reference evidence="6 7" key="1">
    <citation type="journal article" date="2016" name="Genome Announc.">
        <title>First Complete Genome Sequence of a Subdivision 6 Acidobacterium Strain.</title>
        <authorList>
            <person name="Huang S."/>
            <person name="Vieira S."/>
            <person name="Bunk B."/>
            <person name="Riedel T."/>
            <person name="Sproer C."/>
            <person name="Overmann J."/>
        </authorList>
    </citation>
    <scope>NUCLEOTIDE SEQUENCE [LARGE SCALE GENOMIC DNA]</scope>
    <source>
        <strain evidence="7">DSM 100886 HEG_-6_39</strain>
    </source>
</reference>
<dbReference type="EC" id="3.1.3.1" evidence="6"/>
<dbReference type="PRINTS" id="PR00113">
    <property type="entry name" value="ALKPHPHTASE"/>
</dbReference>
<comment type="cofactor">
    <cofactor evidence="3">
        <name>Zn(2+)</name>
        <dbReference type="ChEBI" id="CHEBI:29105"/>
    </cofactor>
    <text evidence="3">Binds 2 Zn(2+) ions.</text>
</comment>
<keyword evidence="3" id="KW-0460">Magnesium</keyword>
<dbReference type="RefSeq" id="WP_110169960.1">
    <property type="nucleotide sequence ID" value="NZ_CP015136.1"/>
</dbReference>
<keyword evidence="7" id="KW-1185">Reference proteome</keyword>
<protein>
    <submittedName>
        <fullName evidence="6">Alkaline phosphatase 4</fullName>
        <ecNumber evidence="6">3.1.3.1</ecNumber>
    </submittedName>
</protein>
<feature type="chain" id="PRO_5007511366" evidence="5">
    <location>
        <begin position="22"/>
        <end position="379"/>
    </location>
</feature>
<name>A0A143PHT3_LUTPR</name>
<evidence type="ECO:0000256" key="3">
    <source>
        <dbReference type="PIRSR" id="PIRSR601952-2"/>
    </source>
</evidence>
<evidence type="ECO:0000256" key="5">
    <source>
        <dbReference type="SAM" id="SignalP"/>
    </source>
</evidence>
<keyword evidence="1" id="KW-0597">Phosphoprotein</keyword>
<dbReference type="GO" id="GO:0046872">
    <property type="term" value="F:metal ion binding"/>
    <property type="evidence" value="ECO:0007669"/>
    <property type="project" value="UniProtKB-KW"/>
</dbReference>
<feature type="signal peptide" evidence="5">
    <location>
        <begin position="1"/>
        <end position="21"/>
    </location>
</feature>
<keyword evidence="3" id="KW-0479">Metal-binding</keyword>
<dbReference type="PANTHER" id="PTHR11596">
    <property type="entry name" value="ALKALINE PHOSPHATASE"/>
    <property type="match status" value="1"/>
</dbReference>
<feature type="binding site" evidence="3">
    <location>
        <position position="134"/>
    </location>
    <ligand>
        <name>Mg(2+)</name>
        <dbReference type="ChEBI" id="CHEBI:18420"/>
    </ligand>
</feature>
<feature type="binding site" evidence="3">
    <location>
        <position position="245"/>
    </location>
    <ligand>
        <name>Mg(2+)</name>
        <dbReference type="ChEBI" id="CHEBI:18420"/>
    </ligand>
</feature>
<comment type="similarity">
    <text evidence="4">Belongs to the alkaline phosphatase family.</text>
</comment>
<evidence type="ECO:0000313" key="7">
    <source>
        <dbReference type="Proteomes" id="UP000076079"/>
    </source>
</evidence>
<feature type="binding site" evidence="3">
    <location>
        <position position="286"/>
    </location>
    <ligand>
        <name>Zn(2+)</name>
        <dbReference type="ChEBI" id="CHEBI:29105"/>
        <label>2</label>
    </ligand>
</feature>
<accession>A0A143PHT3</accession>
<dbReference type="Proteomes" id="UP000076079">
    <property type="component" value="Chromosome"/>
</dbReference>
<feature type="binding site" evidence="3">
    <location>
        <position position="285"/>
    </location>
    <ligand>
        <name>Zn(2+)</name>
        <dbReference type="ChEBI" id="CHEBI:29105"/>
        <label>2</label>
    </ligand>
</feature>
<feature type="binding site" evidence="3">
    <location>
        <position position="331"/>
    </location>
    <ligand>
        <name>Zn(2+)</name>
        <dbReference type="ChEBI" id="CHEBI:29105"/>
        <label>2</label>
    </ligand>
</feature>
<dbReference type="SUPFAM" id="SSF53649">
    <property type="entry name" value="Alkaline phosphatase-like"/>
    <property type="match status" value="1"/>
</dbReference>